<feature type="active site" description="Nucleophile" evidence="11">
    <location>
        <position position="140"/>
    </location>
</feature>
<evidence type="ECO:0000313" key="15">
    <source>
        <dbReference type="Proteomes" id="UP000044602"/>
    </source>
</evidence>
<dbReference type="InterPro" id="IPR043579">
    <property type="entry name" value="CUTINASE_2"/>
</dbReference>
<feature type="active site" evidence="11">
    <location>
        <position position="195"/>
    </location>
</feature>
<organism evidence="14 15">
    <name type="scientific">Verticillium longisporum</name>
    <name type="common">Verticillium dahliae var. longisporum</name>
    <dbReference type="NCBI Taxonomy" id="100787"/>
    <lineage>
        <taxon>Eukaryota</taxon>
        <taxon>Fungi</taxon>
        <taxon>Dikarya</taxon>
        <taxon>Ascomycota</taxon>
        <taxon>Pezizomycotina</taxon>
        <taxon>Sordariomycetes</taxon>
        <taxon>Hypocreomycetidae</taxon>
        <taxon>Glomerellales</taxon>
        <taxon>Plectosphaerellaceae</taxon>
        <taxon>Verticillium</taxon>
    </lineage>
</organism>
<dbReference type="FunFam" id="3.40.50.1820:FF:000235">
    <property type="entry name" value="Cutinase 1"/>
    <property type="match status" value="1"/>
</dbReference>
<proteinExistence type="inferred from homology"/>
<evidence type="ECO:0000256" key="5">
    <source>
        <dbReference type="ARBA" id="ARBA00022525"/>
    </source>
</evidence>
<gene>
    <name evidence="14" type="ORF">BN1708_001869</name>
</gene>
<keyword evidence="8" id="KW-0843">Virulence</keyword>
<comment type="subcellular location">
    <subcellularLocation>
        <location evidence="1 13">Secreted</location>
    </subcellularLocation>
</comment>
<dbReference type="STRING" id="100787.A0A0G4KCR7"/>
<feature type="disulfide bond" evidence="12">
    <location>
        <begin position="191"/>
        <end position="198"/>
    </location>
</feature>
<dbReference type="AlphaFoldDB" id="A0A0G4KCR7"/>
<comment type="function">
    <text evidence="13">Catalyzes the hydrolysis of complex carboxylic polyesters found in the cell wall of plants. Degrades cutin, a macromolecule that forms the structure of the plant cuticle.</text>
</comment>
<evidence type="ECO:0000256" key="7">
    <source>
        <dbReference type="ARBA" id="ARBA00022801"/>
    </source>
</evidence>
<dbReference type="PROSITE" id="PS00931">
    <property type="entry name" value="CUTINASE_2"/>
    <property type="match status" value="1"/>
</dbReference>
<dbReference type="EMBL" id="CVQH01000002">
    <property type="protein sequence ID" value="CRJ81310.1"/>
    <property type="molecule type" value="Genomic_DNA"/>
</dbReference>
<feature type="disulfide bond" evidence="12">
    <location>
        <begin position="51"/>
        <end position="129"/>
    </location>
</feature>
<comment type="catalytic activity">
    <reaction evidence="10 13">
        <text>cutin + H2O = cutin monomers.</text>
        <dbReference type="EC" id="3.1.1.74"/>
    </reaction>
</comment>
<dbReference type="PRINTS" id="PR00129">
    <property type="entry name" value="CUTINASE"/>
</dbReference>
<comment type="similarity">
    <text evidence="2 13">Belongs to the cutinase family.</text>
</comment>
<keyword evidence="7 13" id="KW-0378">Hydrolase</keyword>
<evidence type="ECO:0000256" key="3">
    <source>
        <dbReference type="ARBA" id="ARBA00013095"/>
    </source>
</evidence>
<accession>A0A0G4KCR7</accession>
<dbReference type="InterPro" id="IPR029058">
    <property type="entry name" value="AB_hydrolase_fold"/>
</dbReference>
<keyword evidence="6 13" id="KW-0732">Signal</keyword>
<evidence type="ECO:0000256" key="1">
    <source>
        <dbReference type="ARBA" id="ARBA00004613"/>
    </source>
</evidence>
<dbReference type="Gene3D" id="3.40.50.1820">
    <property type="entry name" value="alpha/beta hydrolase"/>
    <property type="match status" value="1"/>
</dbReference>
<dbReference type="SMART" id="SM01110">
    <property type="entry name" value="Cutinase"/>
    <property type="match status" value="1"/>
</dbReference>
<dbReference type="InterPro" id="IPR000675">
    <property type="entry name" value="Cutinase/axe"/>
</dbReference>
<dbReference type="GO" id="GO:0005576">
    <property type="term" value="C:extracellular region"/>
    <property type="evidence" value="ECO:0007669"/>
    <property type="project" value="UniProtKB-SubCell"/>
</dbReference>
<evidence type="ECO:0000256" key="10">
    <source>
        <dbReference type="ARBA" id="ARBA00034045"/>
    </source>
</evidence>
<dbReference type="InterPro" id="IPR011150">
    <property type="entry name" value="Cutinase_monf"/>
</dbReference>
<evidence type="ECO:0000256" key="2">
    <source>
        <dbReference type="ARBA" id="ARBA00007534"/>
    </source>
</evidence>
<dbReference type="InterPro" id="IPR043580">
    <property type="entry name" value="CUTINASE_1"/>
</dbReference>
<evidence type="ECO:0000256" key="11">
    <source>
        <dbReference type="PIRSR" id="PIRSR611150-1"/>
    </source>
</evidence>
<evidence type="ECO:0000256" key="12">
    <source>
        <dbReference type="PIRSR" id="PIRSR611150-2"/>
    </source>
</evidence>
<evidence type="ECO:0000256" key="9">
    <source>
        <dbReference type="ARBA" id="ARBA00023157"/>
    </source>
</evidence>
<name>A0A0G4KCR7_VERLO</name>
<keyword evidence="15" id="KW-1185">Reference proteome</keyword>
<dbReference type="Proteomes" id="UP000044602">
    <property type="component" value="Unassembled WGS sequence"/>
</dbReference>
<dbReference type="Pfam" id="PF01083">
    <property type="entry name" value="Cutinase"/>
    <property type="match status" value="1"/>
</dbReference>
<dbReference type="EC" id="3.1.1.74" evidence="3 13"/>
<protein>
    <recommendedName>
        <fullName evidence="3 13">Cutinase</fullName>
        <ecNumber evidence="3 13">3.1.1.74</ecNumber>
    </recommendedName>
</protein>
<evidence type="ECO:0000256" key="8">
    <source>
        <dbReference type="ARBA" id="ARBA00023026"/>
    </source>
</evidence>
<keyword evidence="4 13" id="KW-0719">Serine esterase</keyword>
<keyword evidence="9 12" id="KW-1015">Disulfide bond</keyword>
<dbReference type="SUPFAM" id="SSF53474">
    <property type="entry name" value="alpha/beta-Hydrolases"/>
    <property type="match status" value="1"/>
</dbReference>
<reference evidence="14 15" key="1">
    <citation type="submission" date="2015-05" db="EMBL/GenBank/DDBJ databases">
        <authorList>
            <person name="Wang D.B."/>
            <person name="Wang M."/>
        </authorList>
    </citation>
    <scope>NUCLEOTIDE SEQUENCE [LARGE SCALE GENOMIC DNA]</scope>
    <source>
        <strain evidence="14">VL1</strain>
    </source>
</reference>
<dbReference type="GO" id="GO:0050525">
    <property type="term" value="F:cutinase activity"/>
    <property type="evidence" value="ECO:0007669"/>
    <property type="project" value="UniProtKB-UniRule"/>
</dbReference>
<feature type="signal peptide" evidence="13">
    <location>
        <begin position="1"/>
        <end position="16"/>
    </location>
</feature>
<dbReference type="PANTHER" id="PTHR48250">
    <property type="entry name" value="CUTINASE 2-RELATED"/>
    <property type="match status" value="1"/>
</dbReference>
<feature type="chain" id="PRO_5005118142" description="Cutinase" evidence="13">
    <location>
        <begin position="17"/>
        <end position="230"/>
    </location>
</feature>
<keyword evidence="5 13" id="KW-0964">Secreted</keyword>
<evidence type="ECO:0000313" key="14">
    <source>
        <dbReference type="EMBL" id="CRJ81310.1"/>
    </source>
</evidence>
<sequence>MKFFTATTLLAGLAAALPAAVPELELQPAGASHLEARQAITRNDLQNGRTCPGVIFIYARGSTESGNLGTLGPSIATALEREYGSTGVWIQGVGGAYAATLGDNALPDGTSSAAIREMKGLFELADSKCPSAKIIAGGYSQGAALAAASIRDISSTIRAKVAGTVLFGYTKNLQNRGRIINYPAERTRVFCNVGDLVCTGSLIVTAAHLTYGSDARGPAPAFLITRVNAA</sequence>
<evidence type="ECO:0000256" key="13">
    <source>
        <dbReference type="RuleBase" id="RU361263"/>
    </source>
</evidence>
<feature type="active site" description="Proton donor/acceptor" evidence="11">
    <location>
        <position position="208"/>
    </location>
</feature>
<evidence type="ECO:0000256" key="6">
    <source>
        <dbReference type="ARBA" id="ARBA00022729"/>
    </source>
</evidence>
<dbReference type="PROSITE" id="PS00155">
    <property type="entry name" value="CUTINASE_1"/>
    <property type="match status" value="1"/>
</dbReference>
<evidence type="ECO:0000256" key="4">
    <source>
        <dbReference type="ARBA" id="ARBA00022487"/>
    </source>
</evidence>
<dbReference type="GO" id="GO:0016052">
    <property type="term" value="P:carbohydrate catabolic process"/>
    <property type="evidence" value="ECO:0007669"/>
    <property type="project" value="TreeGrafter"/>
</dbReference>
<dbReference type="PANTHER" id="PTHR48250:SF3">
    <property type="entry name" value="CUTINASE 1-RELATED"/>
    <property type="match status" value="1"/>
</dbReference>